<dbReference type="Gene3D" id="1.20.1310.10">
    <property type="entry name" value="Cullin Repeats"/>
    <property type="match status" value="1"/>
</dbReference>
<evidence type="ECO:0000256" key="5">
    <source>
        <dbReference type="ARBA" id="ARBA00023306"/>
    </source>
</evidence>
<dbReference type="InterPro" id="IPR057975">
    <property type="entry name" value="TPR_ANAPC2"/>
</dbReference>
<comment type="similarity">
    <text evidence="6">Belongs to the cullin family.</text>
</comment>
<evidence type="ECO:0000256" key="2">
    <source>
        <dbReference type="ARBA" id="ARBA00022618"/>
    </source>
</evidence>
<evidence type="ECO:0000313" key="8">
    <source>
        <dbReference type="EMBL" id="KAB7505605.1"/>
    </source>
</evidence>
<organism evidence="8 9">
    <name type="scientific">Armadillidium nasatum</name>
    <dbReference type="NCBI Taxonomy" id="96803"/>
    <lineage>
        <taxon>Eukaryota</taxon>
        <taxon>Metazoa</taxon>
        <taxon>Ecdysozoa</taxon>
        <taxon>Arthropoda</taxon>
        <taxon>Crustacea</taxon>
        <taxon>Multicrustacea</taxon>
        <taxon>Malacostraca</taxon>
        <taxon>Eumalacostraca</taxon>
        <taxon>Peracarida</taxon>
        <taxon>Isopoda</taxon>
        <taxon>Oniscidea</taxon>
        <taxon>Crinocheta</taxon>
        <taxon>Armadillidiidae</taxon>
        <taxon>Armadillidium</taxon>
    </lineage>
</organism>
<keyword evidence="5" id="KW-0131">Cell cycle</keyword>
<dbReference type="SMART" id="SM01013">
    <property type="entry name" value="APC2"/>
    <property type="match status" value="1"/>
</dbReference>
<dbReference type="Gene3D" id="1.10.10.10">
    <property type="entry name" value="Winged helix-like DNA-binding domain superfamily/Winged helix DNA-binding domain"/>
    <property type="match status" value="1"/>
</dbReference>
<evidence type="ECO:0000256" key="6">
    <source>
        <dbReference type="PROSITE-ProRule" id="PRU00330"/>
    </source>
</evidence>
<dbReference type="GO" id="GO:0006511">
    <property type="term" value="P:ubiquitin-dependent protein catabolic process"/>
    <property type="evidence" value="ECO:0007669"/>
    <property type="project" value="InterPro"/>
</dbReference>
<sequence length="791" mass="90848">MDNEEVQWMIITKAFGFTDKFPKVTPYSHEEWISVISVLQEVELEEIIVNLTLDAIWNKLRKEICPKFWSHFKSHSTKVKEANEKETIVDAVSNLVQALKELHLEILNLIPYVERCQKVCEVSNVVVEGKLGNDDNLLSLLKLHLQATLYSQLPPLAFKLVKEVYSAAFKLFSHKKGHFHLDNVENTEFQSICRSCSFSNEDCQCSLISQAFDVINGILQELELLERMAGNIIEDLLLMAIEDHVAVICKDSFDKHRIQSLENWVEKVSTEWLEFIYSTNPGSSQDQKSSFKKGKIEMYKSAMYHKYTSTRIKQLFNIVIEYPDSQPALEDLRECLEKTDLRDTLVKSLKQAIKDILHAYISAIKGLRVLDPKGILLELVSEPIRQYLRGRSDFVRYIAIILTDSSCSELSDELVVAAPLVLDDSYSEIEDMNNWEAWTPDPMHAQSSVKSKSQRTADIISMLVNIYGSKTIFINEYGTILADRILSQFSYDTEREIMYLEHLKVRFGESLSPLHKCEVMVKDVADSKRINATIQSAEQNSHVRHKFPISAMILSSQFWPTFKEQSLQLPDEVLKEMEIYTEAYQSMKGNRTLNWKPHLGQVELEIELKNRTLHLVVTPTKATIIHHFEKKPKWALEDLSKVTLIPKGILRQKIAFWQAQGLVQEAEQDVFALVEDDDVLESRNSYLGGAPYSSSQDVPLSASACLEDEAESVMASAQDQRQEELQVLWSYIVGMLTNLESVSLERIHAMLKMFIQDTVECSLEELRAFLEMKMRQHQIILSNGMYRLPKN</sequence>
<protein>
    <recommendedName>
        <fullName evidence="1">Anaphase-promoting complex subunit 2</fullName>
    </recommendedName>
</protein>
<dbReference type="SUPFAM" id="SSF46785">
    <property type="entry name" value="Winged helix' DNA-binding domain"/>
    <property type="match status" value="1"/>
</dbReference>
<evidence type="ECO:0000256" key="4">
    <source>
        <dbReference type="ARBA" id="ARBA00022786"/>
    </source>
</evidence>
<dbReference type="Pfam" id="PF25773">
    <property type="entry name" value="TPR_ANAPC2"/>
    <property type="match status" value="1"/>
</dbReference>
<dbReference type="Pfam" id="PF08672">
    <property type="entry name" value="ANAPC2"/>
    <property type="match status" value="1"/>
</dbReference>
<evidence type="ECO:0000256" key="1">
    <source>
        <dbReference type="ARBA" id="ARBA00016068"/>
    </source>
</evidence>
<dbReference type="InterPro" id="IPR036317">
    <property type="entry name" value="Cullin_homology_sf"/>
</dbReference>
<keyword evidence="9" id="KW-1185">Reference proteome</keyword>
<dbReference type="PANTHER" id="PTHR45957">
    <property type="entry name" value="ANAPHASE-PROMOTING COMPLEX SUBUNIT 2"/>
    <property type="match status" value="1"/>
</dbReference>
<dbReference type="SUPFAM" id="SSF75632">
    <property type="entry name" value="Cullin homology domain"/>
    <property type="match status" value="1"/>
</dbReference>
<dbReference type="EMBL" id="SEYY01001182">
    <property type="protein sequence ID" value="KAB7505605.1"/>
    <property type="molecule type" value="Genomic_DNA"/>
</dbReference>
<dbReference type="PANTHER" id="PTHR45957:SF1">
    <property type="entry name" value="ANAPHASE-PROMOTING COMPLEX SUBUNIT 2"/>
    <property type="match status" value="1"/>
</dbReference>
<keyword evidence="4" id="KW-0833">Ubl conjugation pathway</keyword>
<proteinExistence type="inferred from homology"/>
<dbReference type="InterPro" id="IPR036388">
    <property type="entry name" value="WH-like_DNA-bd_sf"/>
</dbReference>
<dbReference type="InterPro" id="IPR014786">
    <property type="entry name" value="ANAPC2_C"/>
</dbReference>
<dbReference type="PROSITE" id="PS50069">
    <property type="entry name" value="CULLIN_2"/>
    <property type="match status" value="1"/>
</dbReference>
<keyword evidence="3" id="KW-0498">Mitosis</keyword>
<dbReference type="GO" id="GO:0007091">
    <property type="term" value="P:metaphase/anaphase transition of mitotic cell cycle"/>
    <property type="evidence" value="ECO:0007669"/>
    <property type="project" value="TreeGrafter"/>
</dbReference>
<dbReference type="Pfam" id="PF26557">
    <property type="entry name" value="Cullin_AB"/>
    <property type="match status" value="1"/>
</dbReference>
<dbReference type="InterPro" id="IPR016158">
    <property type="entry name" value="Cullin_homology"/>
</dbReference>
<evidence type="ECO:0000259" key="7">
    <source>
        <dbReference type="PROSITE" id="PS50069"/>
    </source>
</evidence>
<evidence type="ECO:0000256" key="3">
    <source>
        <dbReference type="ARBA" id="ARBA00022776"/>
    </source>
</evidence>
<dbReference type="InterPro" id="IPR059120">
    <property type="entry name" value="Cullin-like_AB"/>
</dbReference>
<evidence type="ECO:0000313" key="9">
    <source>
        <dbReference type="Proteomes" id="UP000326759"/>
    </source>
</evidence>
<gene>
    <name evidence="8" type="primary">Anapc2</name>
    <name evidence="8" type="ORF">Anas_03011</name>
</gene>
<dbReference type="OrthoDB" id="5581181at2759"/>
<comment type="caution">
    <text evidence="8">The sequence shown here is derived from an EMBL/GenBank/DDBJ whole genome shotgun (WGS) entry which is preliminary data.</text>
</comment>
<keyword evidence="2" id="KW-0132">Cell division</keyword>
<dbReference type="InterPro" id="IPR036390">
    <property type="entry name" value="WH_DNA-bd_sf"/>
</dbReference>
<name>A0A5N5TJ18_9CRUS</name>
<dbReference type="Gene3D" id="3.30.230.130">
    <property type="entry name" value="Cullin, Chain C, Domain 2"/>
    <property type="match status" value="1"/>
</dbReference>
<dbReference type="SMART" id="SM00182">
    <property type="entry name" value="CULLIN"/>
    <property type="match status" value="1"/>
</dbReference>
<dbReference type="GO" id="GO:0005680">
    <property type="term" value="C:anaphase-promoting complex"/>
    <property type="evidence" value="ECO:0007669"/>
    <property type="project" value="TreeGrafter"/>
</dbReference>
<dbReference type="GO" id="GO:0051301">
    <property type="term" value="P:cell division"/>
    <property type="evidence" value="ECO:0007669"/>
    <property type="project" value="UniProtKB-KW"/>
</dbReference>
<dbReference type="GO" id="GO:0070979">
    <property type="term" value="P:protein K11-linked ubiquitination"/>
    <property type="evidence" value="ECO:0007669"/>
    <property type="project" value="TreeGrafter"/>
</dbReference>
<dbReference type="GO" id="GO:0031625">
    <property type="term" value="F:ubiquitin protein ligase binding"/>
    <property type="evidence" value="ECO:0007669"/>
    <property type="project" value="InterPro"/>
</dbReference>
<dbReference type="Proteomes" id="UP000326759">
    <property type="component" value="Unassembled WGS sequence"/>
</dbReference>
<dbReference type="InterPro" id="IPR044554">
    <property type="entry name" value="ANAPC2"/>
</dbReference>
<accession>A0A5N5TJ18</accession>
<reference evidence="8 9" key="1">
    <citation type="journal article" date="2019" name="PLoS Biol.">
        <title>Sex chromosomes control vertical transmission of feminizing Wolbachia symbionts in an isopod.</title>
        <authorList>
            <person name="Becking T."/>
            <person name="Chebbi M.A."/>
            <person name="Giraud I."/>
            <person name="Moumen B."/>
            <person name="Laverre T."/>
            <person name="Caubet Y."/>
            <person name="Peccoud J."/>
            <person name="Gilbert C."/>
            <person name="Cordaux R."/>
        </authorList>
    </citation>
    <scope>NUCLEOTIDE SEQUENCE [LARGE SCALE GENOMIC DNA]</scope>
    <source>
        <strain evidence="8">ANa2</strain>
        <tissue evidence="8">Whole body excluding digestive tract and cuticle</tissue>
    </source>
</reference>
<dbReference type="AlphaFoldDB" id="A0A5N5TJ18"/>
<feature type="domain" description="Cullin family profile" evidence="7">
    <location>
        <begin position="460"/>
        <end position="658"/>
    </location>
</feature>